<dbReference type="GO" id="GO:0008240">
    <property type="term" value="F:tripeptidyl-peptidase activity"/>
    <property type="evidence" value="ECO:0007669"/>
    <property type="project" value="TreeGrafter"/>
</dbReference>
<dbReference type="Gene3D" id="3.40.50.200">
    <property type="entry name" value="Peptidase S8/S53 domain"/>
    <property type="match status" value="1"/>
</dbReference>
<dbReference type="SMART" id="SM00944">
    <property type="entry name" value="Pro-kuma_activ"/>
    <property type="match status" value="1"/>
</dbReference>
<keyword evidence="6" id="KW-0106">Calcium</keyword>
<evidence type="ECO:0000256" key="4">
    <source>
        <dbReference type="ARBA" id="ARBA00022801"/>
    </source>
</evidence>
<dbReference type="GO" id="GO:0006508">
    <property type="term" value="P:proteolysis"/>
    <property type="evidence" value="ECO:0007669"/>
    <property type="project" value="UniProtKB-KW"/>
</dbReference>
<dbReference type="PANTHER" id="PTHR14218:SF15">
    <property type="entry name" value="TRIPEPTIDYL-PEPTIDASE 1"/>
    <property type="match status" value="1"/>
</dbReference>
<dbReference type="Pfam" id="PF09286">
    <property type="entry name" value="Pro-kuma_activ"/>
    <property type="match status" value="1"/>
</dbReference>
<dbReference type="InterPro" id="IPR036852">
    <property type="entry name" value="Peptidase_S8/S53_dom_sf"/>
</dbReference>
<gene>
    <name evidence="11" type="ORF">B8W98_01070</name>
</gene>
<evidence type="ECO:0000256" key="3">
    <source>
        <dbReference type="ARBA" id="ARBA00022723"/>
    </source>
</evidence>
<feature type="signal peptide" evidence="9">
    <location>
        <begin position="1"/>
        <end position="31"/>
    </location>
</feature>
<evidence type="ECO:0000256" key="8">
    <source>
        <dbReference type="SAM" id="MobiDB-lite"/>
    </source>
</evidence>
<feature type="chain" id="PRO_5012650698" evidence="9">
    <location>
        <begin position="32"/>
        <end position="611"/>
    </location>
</feature>
<evidence type="ECO:0000256" key="7">
    <source>
        <dbReference type="ARBA" id="ARBA00023145"/>
    </source>
</evidence>
<dbReference type="CDD" id="cd04056">
    <property type="entry name" value="Peptidases_S53"/>
    <property type="match status" value="1"/>
</dbReference>
<dbReference type="GO" id="GO:0046872">
    <property type="term" value="F:metal ion binding"/>
    <property type="evidence" value="ECO:0007669"/>
    <property type="project" value="UniProtKB-KW"/>
</dbReference>
<feature type="domain" description="Peptidase S53" evidence="10">
    <location>
        <begin position="192"/>
        <end position="610"/>
    </location>
</feature>
<evidence type="ECO:0000313" key="12">
    <source>
        <dbReference type="Proteomes" id="UP000216802"/>
    </source>
</evidence>
<dbReference type="PANTHER" id="PTHR14218">
    <property type="entry name" value="PROTEASE S8 TRIPEPTIDYL PEPTIDASE I CLN2"/>
    <property type="match status" value="1"/>
</dbReference>
<dbReference type="RefSeq" id="WP_095354078.1">
    <property type="nucleotide sequence ID" value="NZ_NCXI01000004.1"/>
</dbReference>
<dbReference type="InterPro" id="IPR030400">
    <property type="entry name" value="Sedolisin_dom"/>
</dbReference>
<name>A0A269YS28_9LACO</name>
<comment type="cofactor">
    <cofactor evidence="1">
        <name>Ca(2+)</name>
        <dbReference type="ChEBI" id="CHEBI:29108"/>
    </cofactor>
</comment>
<organism evidence="11 12">
    <name type="scientific">Lentilactobacillus parakefiri</name>
    <dbReference type="NCBI Taxonomy" id="152332"/>
    <lineage>
        <taxon>Bacteria</taxon>
        <taxon>Bacillati</taxon>
        <taxon>Bacillota</taxon>
        <taxon>Bacilli</taxon>
        <taxon>Lactobacillales</taxon>
        <taxon>Lactobacillaceae</taxon>
        <taxon>Lentilactobacillus</taxon>
    </lineage>
</organism>
<keyword evidence="5" id="KW-0720">Serine protease</keyword>
<evidence type="ECO:0000256" key="9">
    <source>
        <dbReference type="SAM" id="SignalP"/>
    </source>
</evidence>
<dbReference type="GO" id="GO:0004252">
    <property type="term" value="F:serine-type endopeptidase activity"/>
    <property type="evidence" value="ECO:0007669"/>
    <property type="project" value="InterPro"/>
</dbReference>
<dbReference type="PROSITE" id="PS51695">
    <property type="entry name" value="SEDOLISIN"/>
    <property type="match status" value="1"/>
</dbReference>
<accession>A0A269YS28</accession>
<dbReference type="AlphaFoldDB" id="A0A269YS28"/>
<dbReference type="InterPro" id="IPR050819">
    <property type="entry name" value="Tripeptidyl-peptidase_I"/>
</dbReference>
<dbReference type="EMBL" id="NCXI01000004">
    <property type="protein sequence ID" value="PAK87406.1"/>
    <property type="molecule type" value="Genomic_DNA"/>
</dbReference>
<feature type="region of interest" description="Disordered" evidence="8">
    <location>
        <begin position="479"/>
        <end position="498"/>
    </location>
</feature>
<evidence type="ECO:0000256" key="1">
    <source>
        <dbReference type="ARBA" id="ARBA00001913"/>
    </source>
</evidence>
<keyword evidence="2" id="KW-0645">Protease</keyword>
<evidence type="ECO:0000256" key="6">
    <source>
        <dbReference type="ARBA" id="ARBA00022837"/>
    </source>
</evidence>
<keyword evidence="9" id="KW-0732">Signal</keyword>
<keyword evidence="4" id="KW-0378">Hydrolase</keyword>
<dbReference type="SUPFAM" id="SSF52743">
    <property type="entry name" value="Subtilisin-like"/>
    <property type="match status" value="1"/>
</dbReference>
<dbReference type="SUPFAM" id="SSF54897">
    <property type="entry name" value="Protease propeptides/inhibitors"/>
    <property type="match status" value="1"/>
</dbReference>
<evidence type="ECO:0000313" key="11">
    <source>
        <dbReference type="EMBL" id="PAK87406.1"/>
    </source>
</evidence>
<comment type="caution">
    <text evidence="11">The sequence shown here is derived from an EMBL/GenBank/DDBJ whole genome shotgun (WGS) entry which is preliminary data.</text>
</comment>
<dbReference type="CDD" id="cd11377">
    <property type="entry name" value="Pro-peptidase_S53"/>
    <property type="match status" value="1"/>
</dbReference>
<protein>
    <submittedName>
        <fullName evidence="11">Peptidase S53</fullName>
    </submittedName>
</protein>
<evidence type="ECO:0000259" key="10">
    <source>
        <dbReference type="PROSITE" id="PS51695"/>
    </source>
</evidence>
<keyword evidence="7" id="KW-0865">Zymogen</keyword>
<keyword evidence="3" id="KW-0479">Metal-binding</keyword>
<reference evidence="11 12" key="1">
    <citation type="submission" date="2017-04" db="EMBL/GenBank/DDBJ databases">
        <title>Kefir bacterial isolates.</title>
        <authorList>
            <person name="Kim Y."/>
            <person name="Blasche S."/>
            <person name="Patil K.R."/>
        </authorList>
    </citation>
    <scope>NUCLEOTIDE SEQUENCE [LARGE SCALE GENOMIC DNA]</scope>
    <source>
        <strain evidence="11 12">OG2</strain>
    </source>
</reference>
<dbReference type="InterPro" id="IPR015366">
    <property type="entry name" value="S53_propep"/>
</dbReference>
<evidence type="ECO:0000256" key="5">
    <source>
        <dbReference type="ARBA" id="ARBA00022825"/>
    </source>
</evidence>
<evidence type="ECO:0000256" key="2">
    <source>
        <dbReference type="ARBA" id="ARBA00022670"/>
    </source>
</evidence>
<proteinExistence type="predicted"/>
<sequence length="611" mass="66495">MSKFNRIKALFLSLLVIFVLGGPTQSAPAKAKTRPTTVSVVLKARNQSAMQNYINETVDPSSPFYHKYLTLGEVSDQYGQPTSKVSAFKKYFQKYRLKTAAYPGNFVLKVTGSPNNVNKAFKVRPSSKNLKNFTAKTSLPKSLSSQVATVVGIYIPVYKSSSPSKKVIQPQTHIEKTDQPVDAASGKQFAKKYGPLKFADHYGLDKLYRQNLTGQGQRVGLIVLSDFHMSDVQKYLAQNGMNTDTSRIHKIYTTEQATTNQDSVSNIMPQTEATLDVQQAASVAPDANIDAYMGISKDDATQADVLFLNAFSQAISDNHDKQLSTSFNIGNEMNKLIVPGLSETSKQYSDAFNLIFEQAALQGITIFNASGDHGPYNSPSKKQNLTIPTSSYVVQVGGTTLPYTRIIKGQKIDVTKERAWGDTYSTPSAKPQIFQGSGGGFAKLNPTPAYQIGISGVNTFRAIDLLKYAGKRGYTLNPSPKVNTGTGSGRNVPDVSANSDGRTGYATFISVNLGKVHHQAWMVAGGTSYATPQMAAANAVINSGLSEPVGFCNPQIYRFAVEPDTPFTTLDSAKDNNNLYYTGQPGKLYNQATGLGTVNFEKLFNKFNRQS</sequence>
<dbReference type="Proteomes" id="UP000216802">
    <property type="component" value="Unassembled WGS sequence"/>
</dbReference>